<dbReference type="Gene3D" id="2.60.40.1620">
    <property type="entry name" value="Lipoprotein YajI-like"/>
    <property type="match status" value="1"/>
</dbReference>
<evidence type="ECO:0000256" key="1">
    <source>
        <dbReference type="SAM" id="SignalP"/>
    </source>
</evidence>
<dbReference type="RefSeq" id="WP_051170724.1">
    <property type="nucleotide sequence ID" value="NZ_ATMJ01000013.1"/>
</dbReference>
<dbReference type="OrthoDB" id="6504692at2"/>
<dbReference type="PROSITE" id="PS51257">
    <property type="entry name" value="PROKAR_LIPOPROTEIN"/>
    <property type="match status" value="1"/>
</dbReference>
<protein>
    <submittedName>
        <fullName evidence="3">Putative outer membrane lipoprotein</fullName>
    </submittedName>
</protein>
<accession>A0A085JAU7</accession>
<evidence type="ECO:0000313" key="3">
    <source>
        <dbReference type="EMBL" id="KFD17593.1"/>
    </source>
</evidence>
<proteinExistence type="predicted"/>
<dbReference type="eggNOG" id="COG4238">
    <property type="taxonomic scope" value="Bacteria"/>
</dbReference>
<keyword evidence="4" id="KW-1185">Reference proteome</keyword>
<dbReference type="Proteomes" id="UP000028602">
    <property type="component" value="Unassembled WGS sequence"/>
</dbReference>
<comment type="caution">
    <text evidence="3">The sequence shown here is derived from an EMBL/GenBank/DDBJ whole genome shotgun (WGS) entry which is preliminary data.</text>
</comment>
<keyword evidence="1" id="KW-0732">Signal</keyword>
<gene>
    <name evidence="3" type="ORF">GTPT_3000</name>
</gene>
<feature type="domain" description="DUF3251" evidence="2">
    <location>
        <begin position="25"/>
        <end position="175"/>
    </location>
</feature>
<name>A0A085JAU7_9GAMM</name>
<feature type="signal peptide" evidence="1">
    <location>
        <begin position="1"/>
        <end position="21"/>
    </location>
</feature>
<dbReference type="Pfam" id="PF11622">
    <property type="entry name" value="DUF3251"/>
    <property type="match status" value="1"/>
</dbReference>
<reference evidence="3 4" key="1">
    <citation type="submission" date="2014-05" db="EMBL/GenBank/DDBJ databases">
        <title>ATOL: Assembling a taxonomically balanced genome-scale reconstruction of the evolutionary history of the Enterobacteriaceae.</title>
        <authorList>
            <person name="Plunkett G.III."/>
            <person name="Neeno-Eckwall E.C."/>
            <person name="Glasner J.D."/>
            <person name="Perna N.T."/>
        </authorList>
    </citation>
    <scope>NUCLEOTIDE SEQUENCE [LARGE SCALE GENOMIC DNA]</scope>
    <source>
        <strain evidence="3 4">ATCC 33301</strain>
    </source>
</reference>
<feature type="chain" id="PRO_5001793398" evidence="1">
    <location>
        <begin position="22"/>
        <end position="183"/>
    </location>
</feature>
<organism evidence="3 4">
    <name type="scientific">Tatumella ptyseos ATCC 33301</name>
    <dbReference type="NCBI Taxonomy" id="1005995"/>
    <lineage>
        <taxon>Bacteria</taxon>
        <taxon>Pseudomonadati</taxon>
        <taxon>Pseudomonadota</taxon>
        <taxon>Gammaproteobacteria</taxon>
        <taxon>Enterobacterales</taxon>
        <taxon>Erwiniaceae</taxon>
        <taxon>Tatumella</taxon>
    </lineage>
</organism>
<sequence length="183" mass="19589">MKSTRLSIIAVSLLLAGCSSSQPPARLTDSVGQLNRDLSRLSAQSEAVTYQRQLNAASTRGAWLLPLADSPVSLITAQGKVLTRLAPVSPGGLPVLLVKNQQTGSLPPFTITAELAVVSAKEGYRNAVPVILKRQVLQRAVPLAPSEQARFILPEVRLKGDQVLVVNVHQFMPEISAAVTRPR</sequence>
<dbReference type="AlphaFoldDB" id="A0A085JAU7"/>
<dbReference type="InterPro" id="IPR037125">
    <property type="entry name" value="YajI-like_sf"/>
</dbReference>
<keyword evidence="3" id="KW-0449">Lipoprotein</keyword>
<dbReference type="InterPro" id="IPR021658">
    <property type="entry name" value="DUF3251"/>
</dbReference>
<dbReference type="EMBL" id="JMPR01000046">
    <property type="protein sequence ID" value="KFD17593.1"/>
    <property type="molecule type" value="Genomic_DNA"/>
</dbReference>
<evidence type="ECO:0000259" key="2">
    <source>
        <dbReference type="Pfam" id="PF11622"/>
    </source>
</evidence>
<evidence type="ECO:0000313" key="4">
    <source>
        <dbReference type="Proteomes" id="UP000028602"/>
    </source>
</evidence>